<name>R7RUS5_9CLOT</name>
<keyword evidence="1" id="KW-1133">Transmembrane helix</keyword>
<proteinExistence type="predicted"/>
<dbReference type="AlphaFoldDB" id="R7RUS5"/>
<organism evidence="2 3">
    <name type="scientific">Thermobrachium celere DSM 8682</name>
    <dbReference type="NCBI Taxonomy" id="941824"/>
    <lineage>
        <taxon>Bacteria</taxon>
        <taxon>Bacillati</taxon>
        <taxon>Bacillota</taxon>
        <taxon>Clostridia</taxon>
        <taxon>Eubacteriales</taxon>
        <taxon>Clostridiaceae</taxon>
        <taxon>Thermobrachium</taxon>
    </lineage>
</organism>
<dbReference type="EMBL" id="CAVN010000160">
    <property type="protein sequence ID" value="CDF59306.1"/>
    <property type="molecule type" value="Genomic_DNA"/>
</dbReference>
<sequence>MKIIKTNTTKFLYVIAIIFIVITIAGAFYTRPTKFHKTFNNPISTTDLISVSSSPTIEIDGFITKRLSIKDFNKQIILNGKIKIDNKTYDLFAYNLGKATNYVVFGEVKENSNDMYPKYMLFLFDDYNSIYLTGFDSKHYIASPAKTIDDIKNLQTKLQRKN</sequence>
<feature type="transmembrane region" description="Helical" evidence="1">
    <location>
        <begin position="12"/>
        <end position="30"/>
    </location>
</feature>
<evidence type="ECO:0000256" key="1">
    <source>
        <dbReference type="SAM" id="Phobius"/>
    </source>
</evidence>
<protein>
    <submittedName>
        <fullName evidence="2">Uncharacterized protein</fullName>
    </submittedName>
</protein>
<evidence type="ECO:0000313" key="2">
    <source>
        <dbReference type="EMBL" id="CDF59306.1"/>
    </source>
</evidence>
<accession>R7RUS5</accession>
<keyword evidence="1" id="KW-0812">Transmembrane</keyword>
<keyword evidence="1" id="KW-0472">Membrane</keyword>
<evidence type="ECO:0000313" key="3">
    <source>
        <dbReference type="Proteomes" id="UP000014923"/>
    </source>
</evidence>
<dbReference type="HOGENOM" id="CLU_1634584_0_0_9"/>
<keyword evidence="3" id="KW-1185">Reference proteome</keyword>
<dbReference type="Proteomes" id="UP000014923">
    <property type="component" value="Unassembled WGS sequence"/>
</dbReference>
<reference evidence="2" key="1">
    <citation type="submission" date="2013-03" db="EMBL/GenBank/DDBJ databases">
        <title>Draft genome sequence of the hydrogen-ethanol-producing anaerobic alkalithermophilic Caloramator celere.</title>
        <authorList>
            <person name="Ciranna A."/>
            <person name="Larjo A."/>
            <person name="Kivisto A."/>
            <person name="Santala V."/>
            <person name="Roos C."/>
            <person name="Karp M."/>
        </authorList>
    </citation>
    <scope>NUCLEOTIDE SEQUENCE [LARGE SCALE GENOMIC DNA]</scope>
    <source>
        <strain evidence="2">DSM 8682</strain>
    </source>
</reference>
<dbReference type="RefSeq" id="WP_018666640.1">
    <property type="nucleotide sequence ID" value="NZ_HF952039.1"/>
</dbReference>
<comment type="caution">
    <text evidence="2">The sequence shown here is derived from an EMBL/GenBank/DDBJ whole genome shotgun (WGS) entry which is preliminary data.</text>
</comment>
<gene>
    <name evidence="2" type="ORF">TCEL_02339</name>
</gene>